<feature type="binding site" evidence="10">
    <location>
        <position position="176"/>
    </location>
    <ligand>
        <name>substrate</name>
    </ligand>
</feature>
<comment type="catalytic activity">
    <reaction evidence="10">
        <text>ITP + H2O = IMP + diphosphate + H(+)</text>
        <dbReference type="Rhea" id="RHEA:29399"/>
        <dbReference type="ChEBI" id="CHEBI:15377"/>
        <dbReference type="ChEBI" id="CHEBI:15378"/>
        <dbReference type="ChEBI" id="CHEBI:33019"/>
        <dbReference type="ChEBI" id="CHEBI:58053"/>
        <dbReference type="ChEBI" id="CHEBI:61402"/>
        <dbReference type="EC" id="3.6.1.66"/>
    </reaction>
</comment>
<evidence type="ECO:0000256" key="6">
    <source>
        <dbReference type="ARBA" id="ARBA00022842"/>
    </source>
</evidence>
<feature type="active site" description="Proton acceptor" evidence="10">
    <location>
        <position position="70"/>
    </location>
</feature>
<sequence>MKQIIIATNNKGKAKDFEALLNPLGYEVLTLQDIEEEIDVEETGTTFEENAILKAEETAKILNKPVISDDSGLEIDALNGEPGIYSARYAGGEKSDSANIDKVLSKLEGVPEEQRTARFRCVLAIAAPGEQTETFSGSCEGRILNGRRGEHGFGYDPIFYVPELDKAMAELAPEQKAKISHRGNALRELKAAMPSWLS</sequence>
<comment type="similarity">
    <text evidence="1 10 11">Belongs to the HAM1 NTPase family.</text>
</comment>
<feature type="binding site" evidence="10">
    <location>
        <begin position="181"/>
        <end position="182"/>
    </location>
    <ligand>
        <name>substrate</name>
    </ligand>
</feature>
<dbReference type="InterPro" id="IPR020922">
    <property type="entry name" value="dITP/XTP_pyrophosphatase"/>
</dbReference>
<dbReference type="SUPFAM" id="SSF52972">
    <property type="entry name" value="ITPase-like"/>
    <property type="match status" value="1"/>
</dbReference>
<dbReference type="GO" id="GO:0046872">
    <property type="term" value="F:metal ion binding"/>
    <property type="evidence" value="ECO:0007669"/>
    <property type="project" value="UniProtKB-KW"/>
</dbReference>
<dbReference type="GO" id="GO:0009117">
    <property type="term" value="P:nucleotide metabolic process"/>
    <property type="evidence" value="ECO:0007669"/>
    <property type="project" value="UniProtKB-KW"/>
</dbReference>
<dbReference type="Proteomes" id="UP000188184">
    <property type="component" value="Chromosome"/>
</dbReference>
<comment type="catalytic activity">
    <reaction evidence="8 10">
        <text>dITP + H2O = dIMP + diphosphate + H(+)</text>
        <dbReference type="Rhea" id="RHEA:28342"/>
        <dbReference type="ChEBI" id="CHEBI:15377"/>
        <dbReference type="ChEBI" id="CHEBI:15378"/>
        <dbReference type="ChEBI" id="CHEBI:33019"/>
        <dbReference type="ChEBI" id="CHEBI:61194"/>
        <dbReference type="ChEBI" id="CHEBI:61382"/>
        <dbReference type="EC" id="3.6.1.66"/>
    </reaction>
</comment>
<dbReference type="InterPro" id="IPR029001">
    <property type="entry name" value="ITPase-like_fam"/>
</dbReference>
<dbReference type="HAMAP" id="MF_01405">
    <property type="entry name" value="Non_canon_purine_NTPase"/>
    <property type="match status" value="1"/>
</dbReference>
<comment type="catalytic activity">
    <reaction evidence="9 10">
        <text>XTP + H2O = XMP + diphosphate + H(+)</text>
        <dbReference type="Rhea" id="RHEA:28610"/>
        <dbReference type="ChEBI" id="CHEBI:15377"/>
        <dbReference type="ChEBI" id="CHEBI:15378"/>
        <dbReference type="ChEBI" id="CHEBI:33019"/>
        <dbReference type="ChEBI" id="CHEBI:57464"/>
        <dbReference type="ChEBI" id="CHEBI:61314"/>
        <dbReference type="EC" id="3.6.1.66"/>
    </reaction>
</comment>
<gene>
    <name evidence="12" type="ORF">B0X71_06995</name>
</gene>
<evidence type="ECO:0000256" key="2">
    <source>
        <dbReference type="ARBA" id="ARBA00011738"/>
    </source>
</evidence>
<feature type="binding site" evidence="10">
    <location>
        <position position="41"/>
    </location>
    <ligand>
        <name>Mg(2+)</name>
        <dbReference type="ChEBI" id="CHEBI:18420"/>
    </ligand>
</feature>
<dbReference type="GO" id="GO:0017111">
    <property type="term" value="F:ribonucleoside triphosphate phosphatase activity"/>
    <property type="evidence" value="ECO:0007669"/>
    <property type="project" value="InterPro"/>
</dbReference>
<comment type="function">
    <text evidence="10">Pyrophosphatase that catalyzes the hydrolysis of nucleoside triphosphates to their monophosphate derivatives, with a high preference for the non-canonical purine nucleotides XTP (xanthosine triphosphate), dITP (deoxyinosine triphosphate) and ITP. Seems to function as a house-cleaning enzyme that removes non-canonical purine nucleotides from the nucleotide pool, thus preventing their incorporation into DNA/RNA and avoiding chromosomal lesions.</text>
</comment>
<proteinExistence type="inferred from homology"/>
<protein>
    <recommendedName>
        <fullName evidence="10">dITP/XTP pyrophosphatase</fullName>
        <ecNumber evidence="10">3.6.1.66</ecNumber>
    </recommendedName>
    <alternativeName>
        <fullName evidence="10">Non-canonical purine NTP pyrophosphatase</fullName>
    </alternativeName>
    <alternativeName>
        <fullName evidence="10">Non-standard purine NTP pyrophosphatase</fullName>
    </alternativeName>
    <alternativeName>
        <fullName evidence="10">Nucleoside-triphosphate diphosphatase</fullName>
    </alternativeName>
    <alternativeName>
        <fullName evidence="10">Nucleoside-triphosphate pyrophosphatase</fullName>
        <shortName evidence="10">NTPase</shortName>
    </alternativeName>
</protein>
<keyword evidence="7 10" id="KW-0546">Nucleotide metabolism</keyword>
<keyword evidence="3 10" id="KW-0479">Metal-binding</keyword>
<evidence type="ECO:0000256" key="1">
    <source>
        <dbReference type="ARBA" id="ARBA00008023"/>
    </source>
</evidence>
<reference evidence="12 13" key="1">
    <citation type="submission" date="2017-02" db="EMBL/GenBank/DDBJ databases">
        <title>The complete genomic sequence of a novel cold adapted crude oil-degrading bacterium Planococcus qaidamina Y42.</title>
        <authorList>
            <person name="Yang R."/>
        </authorList>
    </citation>
    <scope>NUCLEOTIDE SEQUENCE [LARGE SCALE GENOMIC DNA]</scope>
    <source>
        <strain evidence="12 13">Y42</strain>
    </source>
</reference>
<dbReference type="GO" id="GO:0005829">
    <property type="term" value="C:cytosol"/>
    <property type="evidence" value="ECO:0007669"/>
    <property type="project" value="TreeGrafter"/>
</dbReference>
<evidence type="ECO:0000256" key="4">
    <source>
        <dbReference type="ARBA" id="ARBA00022741"/>
    </source>
</evidence>
<dbReference type="InterPro" id="IPR002637">
    <property type="entry name" value="RdgB/HAM1"/>
</dbReference>
<keyword evidence="4 10" id="KW-0547">Nucleotide-binding</keyword>
<feature type="binding site" evidence="10">
    <location>
        <position position="70"/>
    </location>
    <ligand>
        <name>Mg(2+)</name>
        <dbReference type="ChEBI" id="CHEBI:18420"/>
    </ligand>
</feature>
<dbReference type="RefSeq" id="WP_077588739.1">
    <property type="nucleotide sequence ID" value="NZ_CP019640.1"/>
</dbReference>
<evidence type="ECO:0000256" key="9">
    <source>
        <dbReference type="ARBA" id="ARBA00052017"/>
    </source>
</evidence>
<dbReference type="OrthoDB" id="9807456at2"/>
<dbReference type="PANTHER" id="PTHR11067:SF9">
    <property type="entry name" value="INOSINE TRIPHOSPHATE PYROPHOSPHATASE"/>
    <property type="match status" value="1"/>
</dbReference>
<accession>A0A1Q2KXE8</accession>
<name>A0A1Q2KXE8_9BACL</name>
<evidence type="ECO:0000256" key="10">
    <source>
        <dbReference type="HAMAP-Rule" id="MF_01405"/>
    </source>
</evidence>
<dbReference type="Pfam" id="PF01725">
    <property type="entry name" value="Ham1p_like"/>
    <property type="match status" value="1"/>
</dbReference>
<dbReference type="CDD" id="cd00515">
    <property type="entry name" value="HAM1"/>
    <property type="match status" value="1"/>
</dbReference>
<evidence type="ECO:0000256" key="11">
    <source>
        <dbReference type="RuleBase" id="RU003781"/>
    </source>
</evidence>
<dbReference type="FunFam" id="3.90.950.10:FF:000001">
    <property type="entry name" value="dITP/XTP pyrophosphatase"/>
    <property type="match status" value="1"/>
</dbReference>
<dbReference type="GO" id="GO:0000166">
    <property type="term" value="F:nucleotide binding"/>
    <property type="evidence" value="ECO:0007669"/>
    <property type="project" value="UniProtKB-KW"/>
</dbReference>
<evidence type="ECO:0000256" key="3">
    <source>
        <dbReference type="ARBA" id="ARBA00022723"/>
    </source>
</evidence>
<evidence type="ECO:0000256" key="8">
    <source>
        <dbReference type="ARBA" id="ARBA00051875"/>
    </source>
</evidence>
<dbReference type="NCBIfam" id="NF011397">
    <property type="entry name" value="PRK14822.1"/>
    <property type="match status" value="1"/>
</dbReference>
<keyword evidence="13" id="KW-1185">Reference proteome</keyword>
<feature type="binding site" evidence="10">
    <location>
        <position position="71"/>
    </location>
    <ligand>
        <name>substrate</name>
    </ligand>
</feature>
<organism evidence="12 13">
    <name type="scientific">Planococcus lenghuensis</name>
    <dbReference type="NCBI Taxonomy" id="2213202"/>
    <lineage>
        <taxon>Bacteria</taxon>
        <taxon>Bacillati</taxon>
        <taxon>Bacillota</taxon>
        <taxon>Bacilli</taxon>
        <taxon>Bacillales</taxon>
        <taxon>Caryophanaceae</taxon>
        <taxon>Planococcus</taxon>
    </lineage>
</organism>
<evidence type="ECO:0000256" key="5">
    <source>
        <dbReference type="ARBA" id="ARBA00022801"/>
    </source>
</evidence>
<feature type="binding site" evidence="10">
    <location>
        <begin position="8"/>
        <end position="13"/>
    </location>
    <ligand>
        <name>substrate</name>
    </ligand>
</feature>
<dbReference type="EMBL" id="CP019640">
    <property type="protein sequence ID" value="AQQ52859.1"/>
    <property type="molecule type" value="Genomic_DNA"/>
</dbReference>
<dbReference type="KEGG" id="pmar:B0X71_06995"/>
<dbReference type="PANTHER" id="PTHR11067">
    <property type="entry name" value="INOSINE TRIPHOSPHATE PYROPHOSPHATASE/HAM1 PROTEIN"/>
    <property type="match status" value="1"/>
</dbReference>
<feature type="binding site" evidence="10">
    <location>
        <begin position="153"/>
        <end position="156"/>
    </location>
    <ligand>
        <name>substrate</name>
    </ligand>
</feature>
<dbReference type="Gene3D" id="3.90.950.10">
    <property type="match status" value="1"/>
</dbReference>
<dbReference type="GO" id="GO:0036222">
    <property type="term" value="F:XTP diphosphatase activity"/>
    <property type="evidence" value="ECO:0007669"/>
    <property type="project" value="UniProtKB-UniRule"/>
</dbReference>
<evidence type="ECO:0000256" key="7">
    <source>
        <dbReference type="ARBA" id="ARBA00023080"/>
    </source>
</evidence>
<evidence type="ECO:0000313" key="13">
    <source>
        <dbReference type="Proteomes" id="UP000188184"/>
    </source>
</evidence>
<comment type="subunit">
    <text evidence="2 10">Homodimer.</text>
</comment>
<keyword evidence="6 10" id="KW-0460">Magnesium</keyword>
<keyword evidence="5 10" id="KW-0378">Hydrolase</keyword>
<dbReference type="AlphaFoldDB" id="A0A1Q2KXE8"/>
<dbReference type="GO" id="GO:0036220">
    <property type="term" value="F:ITP diphosphatase activity"/>
    <property type="evidence" value="ECO:0007669"/>
    <property type="project" value="UniProtKB-UniRule"/>
</dbReference>
<comment type="cofactor">
    <cofactor evidence="10">
        <name>Mg(2+)</name>
        <dbReference type="ChEBI" id="CHEBI:18420"/>
    </cofactor>
    <text evidence="10">Binds 1 Mg(2+) ion per subunit.</text>
</comment>
<dbReference type="NCBIfam" id="TIGR00042">
    <property type="entry name" value="RdgB/HAM1 family non-canonical purine NTP pyrophosphatase"/>
    <property type="match status" value="1"/>
</dbReference>
<dbReference type="EC" id="3.6.1.66" evidence="10"/>
<evidence type="ECO:0000313" key="12">
    <source>
        <dbReference type="EMBL" id="AQQ52859.1"/>
    </source>
</evidence>
<dbReference type="GO" id="GO:0035870">
    <property type="term" value="F:dITP diphosphatase activity"/>
    <property type="evidence" value="ECO:0007669"/>
    <property type="project" value="UniProtKB-UniRule"/>
</dbReference>
<dbReference type="GO" id="GO:0009146">
    <property type="term" value="P:purine nucleoside triphosphate catabolic process"/>
    <property type="evidence" value="ECO:0007669"/>
    <property type="project" value="UniProtKB-UniRule"/>
</dbReference>